<reference evidence="2" key="1">
    <citation type="submission" date="2022-04" db="EMBL/GenBank/DDBJ databases">
        <title>A functionally conserved STORR gene fusion in Papaver species that diverged 16.8 million years ago.</title>
        <authorList>
            <person name="Catania T."/>
        </authorList>
    </citation>
    <scope>NUCLEOTIDE SEQUENCE</scope>
    <source>
        <strain evidence="2">S-188037</strain>
    </source>
</reference>
<name>A0AAD4XRK4_9MAGN</name>
<sequence>MHILSSTSGTFTYSWLEYCCHFKEIGFREYFCVYQMENGVMCVIFGVWLVVVQFLHAWAKEDLLRGQKKKKSGILLVIEDGYMRSLEHASCYNILLHPTTVGKLTMLPLTLYNVAEHLREWPSSRVRSNVCGQMNLPLDNLQ</sequence>
<organism evidence="2 3">
    <name type="scientific">Papaver atlanticum</name>
    <dbReference type="NCBI Taxonomy" id="357466"/>
    <lineage>
        <taxon>Eukaryota</taxon>
        <taxon>Viridiplantae</taxon>
        <taxon>Streptophyta</taxon>
        <taxon>Embryophyta</taxon>
        <taxon>Tracheophyta</taxon>
        <taxon>Spermatophyta</taxon>
        <taxon>Magnoliopsida</taxon>
        <taxon>Ranunculales</taxon>
        <taxon>Papaveraceae</taxon>
        <taxon>Papaveroideae</taxon>
        <taxon>Papaver</taxon>
    </lineage>
</organism>
<evidence type="ECO:0000313" key="2">
    <source>
        <dbReference type="EMBL" id="KAI3946826.1"/>
    </source>
</evidence>
<evidence type="ECO:0000313" key="3">
    <source>
        <dbReference type="Proteomes" id="UP001202328"/>
    </source>
</evidence>
<feature type="transmembrane region" description="Helical" evidence="1">
    <location>
        <begin position="38"/>
        <end position="59"/>
    </location>
</feature>
<gene>
    <name evidence="2" type="ORF">MKW98_003389</name>
</gene>
<dbReference type="EMBL" id="JAJJMB010003633">
    <property type="protein sequence ID" value="KAI3946826.1"/>
    <property type="molecule type" value="Genomic_DNA"/>
</dbReference>
<protein>
    <submittedName>
        <fullName evidence="2">Uncharacterized protein</fullName>
    </submittedName>
</protein>
<keyword evidence="3" id="KW-1185">Reference proteome</keyword>
<keyword evidence="1" id="KW-0472">Membrane</keyword>
<accession>A0AAD4XRK4</accession>
<proteinExistence type="predicted"/>
<evidence type="ECO:0000256" key="1">
    <source>
        <dbReference type="SAM" id="Phobius"/>
    </source>
</evidence>
<dbReference type="Proteomes" id="UP001202328">
    <property type="component" value="Unassembled WGS sequence"/>
</dbReference>
<comment type="caution">
    <text evidence="2">The sequence shown here is derived from an EMBL/GenBank/DDBJ whole genome shotgun (WGS) entry which is preliminary data.</text>
</comment>
<keyword evidence="1" id="KW-1133">Transmembrane helix</keyword>
<keyword evidence="1" id="KW-0812">Transmembrane</keyword>
<dbReference type="AlphaFoldDB" id="A0AAD4XRK4"/>